<dbReference type="RefSeq" id="NP_500307.1">
    <property type="nucleotide sequence ID" value="NM_067906.1"/>
</dbReference>
<dbReference type="Proteomes" id="UP000001940">
    <property type="component" value="Chromosome IV"/>
</dbReference>
<accession>O61857</accession>
<sequence>MFLNNRPILVLLIFLAASPIDVVTKVLYSDSDIFAADPDGYPDVEHGSIDRLELGFNPLNLLCPVCALVQGLLGGVLGIFGGLLGRGLIKQLGIMLCSTAVGALIKVIVLPNALCALVVELVFMIGKKAGTGLCPILMLCPMPKNKDKKTDKPTKKTISSAEDDYEDRILAIIENPDTANLKPEMEQLYRDLVERLPIESFKMAGVDEHALHITRNFVAALQYHIANRNEYLAAISEKIE</sequence>
<dbReference type="KEGG" id="cel:CELE_T26C12.2"/>
<keyword evidence="2" id="KW-0732">Signal</keyword>
<dbReference type="OrthoDB" id="5850626at2759"/>
<keyword evidence="1" id="KW-0812">Transmembrane</keyword>
<dbReference type="InParanoid" id="O61857"/>
<dbReference type="PeptideAtlas" id="O61857"/>
<dbReference type="STRING" id="6239.T26C12.2.1"/>
<name>O61857_CAEEL</name>
<gene>
    <name evidence="3" type="ORF">CELE_T26C12.2</name>
    <name evidence="3 5" type="ORF">T26C12.2</name>
</gene>
<dbReference type="EMBL" id="BX284604">
    <property type="protein sequence ID" value="CCD74005.1"/>
    <property type="molecule type" value="Genomic_DNA"/>
</dbReference>
<protein>
    <submittedName>
        <fullName evidence="3">DUF2085 domain-containing protein</fullName>
    </submittedName>
</protein>
<dbReference type="FunCoup" id="O61857">
    <property type="interactions" value="372"/>
</dbReference>
<dbReference type="UCSC" id="T26C12.2">
    <property type="organism name" value="c. elegans"/>
</dbReference>
<evidence type="ECO:0000313" key="4">
    <source>
        <dbReference type="Proteomes" id="UP000001940"/>
    </source>
</evidence>
<evidence type="ECO:0000313" key="5">
    <source>
        <dbReference type="WormBase" id="T26C12.2"/>
    </source>
</evidence>
<reference evidence="3 4" key="1">
    <citation type="journal article" date="1998" name="Science">
        <title>Genome sequence of the nematode C. elegans: a platform for investigating biology.</title>
        <authorList>
            <consortium name="The C. elegans sequencing consortium"/>
            <person name="Sulson J.E."/>
            <person name="Waterston R."/>
        </authorList>
    </citation>
    <scope>NUCLEOTIDE SEQUENCE [LARGE SCALE GENOMIC DNA]</scope>
    <source>
        <strain evidence="3 4">Bristol N2</strain>
    </source>
</reference>
<dbReference type="eggNOG" id="ENOG502TGW6">
    <property type="taxonomic scope" value="Eukaryota"/>
</dbReference>
<evidence type="ECO:0000313" key="3">
    <source>
        <dbReference type="EMBL" id="CCD74005.1"/>
    </source>
</evidence>
<dbReference type="OMA" id="LSPQMEY"/>
<dbReference type="Bgee" id="WBGene00020832">
    <property type="expression patterns" value="Expressed in material anatomical entity and 2 other cell types or tissues"/>
</dbReference>
<feature type="chain" id="PRO_5004159185" evidence="2">
    <location>
        <begin position="25"/>
        <end position="240"/>
    </location>
</feature>
<evidence type="ECO:0000256" key="2">
    <source>
        <dbReference type="SAM" id="SignalP"/>
    </source>
</evidence>
<dbReference type="PaxDb" id="6239-T26C12.2"/>
<keyword evidence="1" id="KW-1133">Transmembrane helix</keyword>
<dbReference type="AlphaFoldDB" id="O61857"/>
<proteinExistence type="predicted"/>
<dbReference type="WormBase" id="T26C12.2">
    <property type="protein sequence ID" value="CE18286"/>
    <property type="gene ID" value="WBGene00020832"/>
</dbReference>
<dbReference type="CTD" id="188921"/>
<keyword evidence="4" id="KW-1185">Reference proteome</keyword>
<keyword evidence="1" id="KW-0472">Membrane</keyword>
<feature type="transmembrane region" description="Helical" evidence="1">
    <location>
        <begin position="59"/>
        <end position="80"/>
    </location>
</feature>
<organism evidence="3 4">
    <name type="scientific">Caenorhabditis elegans</name>
    <dbReference type="NCBI Taxonomy" id="6239"/>
    <lineage>
        <taxon>Eukaryota</taxon>
        <taxon>Metazoa</taxon>
        <taxon>Ecdysozoa</taxon>
        <taxon>Nematoda</taxon>
        <taxon>Chromadorea</taxon>
        <taxon>Rhabditida</taxon>
        <taxon>Rhabditina</taxon>
        <taxon>Rhabditomorpha</taxon>
        <taxon>Rhabditoidea</taxon>
        <taxon>Rhabditidae</taxon>
        <taxon>Peloderinae</taxon>
        <taxon>Caenorhabditis</taxon>
    </lineage>
</organism>
<dbReference type="PIR" id="T33165">
    <property type="entry name" value="T33165"/>
</dbReference>
<dbReference type="HOGENOM" id="CLU_1090841_0_0_1"/>
<dbReference type="GeneID" id="188921"/>
<feature type="signal peptide" evidence="2">
    <location>
        <begin position="1"/>
        <end position="24"/>
    </location>
</feature>
<dbReference type="AGR" id="WB:WBGene00020832"/>
<evidence type="ECO:0000256" key="1">
    <source>
        <dbReference type="SAM" id="Phobius"/>
    </source>
</evidence>